<dbReference type="EMBL" id="CM023480">
    <property type="protein sequence ID" value="KAH7970659.1"/>
    <property type="molecule type" value="Genomic_DNA"/>
</dbReference>
<keyword evidence="2" id="KW-1185">Reference proteome</keyword>
<evidence type="ECO:0000313" key="2">
    <source>
        <dbReference type="Proteomes" id="UP000821865"/>
    </source>
</evidence>
<proteinExistence type="predicted"/>
<organism evidence="1 2">
    <name type="scientific">Dermacentor silvarum</name>
    <name type="common">Tick</name>
    <dbReference type="NCBI Taxonomy" id="543639"/>
    <lineage>
        <taxon>Eukaryota</taxon>
        <taxon>Metazoa</taxon>
        <taxon>Ecdysozoa</taxon>
        <taxon>Arthropoda</taxon>
        <taxon>Chelicerata</taxon>
        <taxon>Arachnida</taxon>
        <taxon>Acari</taxon>
        <taxon>Parasitiformes</taxon>
        <taxon>Ixodida</taxon>
        <taxon>Ixodoidea</taxon>
        <taxon>Ixodidae</taxon>
        <taxon>Rhipicephalinae</taxon>
        <taxon>Dermacentor</taxon>
    </lineage>
</organism>
<protein>
    <submittedName>
        <fullName evidence="1">Uncharacterized protein</fullName>
    </submittedName>
</protein>
<comment type="caution">
    <text evidence="1">The sequence shown here is derived from an EMBL/GenBank/DDBJ whole genome shotgun (WGS) entry which is preliminary data.</text>
</comment>
<evidence type="ECO:0000313" key="1">
    <source>
        <dbReference type="EMBL" id="KAH7970659.1"/>
    </source>
</evidence>
<name>A0ACB8DJA4_DERSI</name>
<gene>
    <name evidence="1" type="ORF">HPB49_013293</name>
</gene>
<accession>A0ACB8DJA4</accession>
<reference evidence="1" key="1">
    <citation type="submission" date="2020-05" db="EMBL/GenBank/DDBJ databases">
        <title>Large-scale comparative analyses of tick genomes elucidate their genetic diversity and vector capacities.</title>
        <authorList>
            <person name="Jia N."/>
            <person name="Wang J."/>
            <person name="Shi W."/>
            <person name="Du L."/>
            <person name="Sun Y."/>
            <person name="Zhan W."/>
            <person name="Jiang J."/>
            <person name="Wang Q."/>
            <person name="Zhang B."/>
            <person name="Ji P."/>
            <person name="Sakyi L.B."/>
            <person name="Cui X."/>
            <person name="Yuan T."/>
            <person name="Jiang B."/>
            <person name="Yang W."/>
            <person name="Lam T.T.-Y."/>
            <person name="Chang Q."/>
            <person name="Ding S."/>
            <person name="Wang X."/>
            <person name="Zhu J."/>
            <person name="Ruan X."/>
            <person name="Zhao L."/>
            <person name="Wei J."/>
            <person name="Que T."/>
            <person name="Du C."/>
            <person name="Cheng J."/>
            <person name="Dai P."/>
            <person name="Han X."/>
            <person name="Huang E."/>
            <person name="Gao Y."/>
            <person name="Liu J."/>
            <person name="Shao H."/>
            <person name="Ye R."/>
            <person name="Li L."/>
            <person name="Wei W."/>
            <person name="Wang X."/>
            <person name="Wang C."/>
            <person name="Yang T."/>
            <person name="Huo Q."/>
            <person name="Li W."/>
            <person name="Guo W."/>
            <person name="Chen H."/>
            <person name="Zhou L."/>
            <person name="Ni X."/>
            <person name="Tian J."/>
            <person name="Zhou Y."/>
            <person name="Sheng Y."/>
            <person name="Liu T."/>
            <person name="Pan Y."/>
            <person name="Xia L."/>
            <person name="Li J."/>
            <person name="Zhao F."/>
            <person name="Cao W."/>
        </authorList>
    </citation>
    <scope>NUCLEOTIDE SEQUENCE</scope>
    <source>
        <strain evidence="1">Dsil-2018</strain>
    </source>
</reference>
<sequence length="201" mass="22724">MREFQTELRITLKSPGEAFSSLSVMVGVLEYAVGSKPLWVFLTGPASCGKTFVLRLVIDVYNPYCNGGSSDSARPPTRTRSDVVYEYDRRHPHKLIYVALSRCTDIIRLYLTHAKGDHSFCHARENRDHDLLDEFRRLGSHHLPTFTKAYASRLAELQYAFSLAALNVRSLRLHAPDVVHESLVRPMIDEYTHAASTTCIG</sequence>
<dbReference type="Proteomes" id="UP000821865">
    <property type="component" value="Chromosome 11"/>
</dbReference>